<sequence>MLRLTGSLSLVFLTLISSTHAHHSYSFENTAIVRQVELAGSLVQVVTTYAVKALEKNAKAYTIALSSNDKEKTSWLEAKVKGQQQALPVRDHGKEPTNGYHLIDVELPKPLGLNETLNIVLETIQTHAAKPWPASASQNDEQSLLFKTDLFVISPYQTLVQRSKLRSPTPRIVEFTEPKDLEAFTLDTPATKSGATITYGPFNNLPPSADEDFLSKTQQPISVQYMYDHPVLEVSSLKRAAEISHWGSNLNIQDEIRLRNGGPELKGHFSRLDHQAQAFYKRPSPHVLPALSLHLPAGIRNTYFYDIIGNVSTSHLRVAPAPPKSLKSRTPQYSVLDLRPRYPLLGGWNYTFTLGWDSDLSDSAVYDSKSGKYIVKVPVMTLIPGAVVNQAEVTVILPEGATDVDFSLPWPAVSTSSSTVTTYLDTTGRPALTFVYERLTTRHDGDIYVSYKVPLSAHLKKPTAVATAFMGLFVLTLIGRRINLSLHPSKTA</sequence>
<evidence type="ECO:0000256" key="8">
    <source>
        <dbReference type="ARBA" id="ARBA00022989"/>
    </source>
</evidence>
<feature type="signal peptide" evidence="10">
    <location>
        <begin position="1"/>
        <end position="21"/>
    </location>
</feature>
<dbReference type="GO" id="GO:0018279">
    <property type="term" value="P:protein N-linked glycosylation via asparagine"/>
    <property type="evidence" value="ECO:0007669"/>
    <property type="project" value="TreeGrafter"/>
</dbReference>
<dbReference type="AlphaFoldDB" id="A0A067NLK2"/>
<evidence type="ECO:0000256" key="5">
    <source>
        <dbReference type="ARBA" id="ARBA00022692"/>
    </source>
</evidence>
<keyword evidence="5" id="KW-0812">Transmembrane</keyword>
<keyword evidence="9" id="KW-0472">Membrane</keyword>
<comment type="similarity">
    <text evidence="4 10">Belongs to the OST1 family.</text>
</comment>
<evidence type="ECO:0000256" key="7">
    <source>
        <dbReference type="ARBA" id="ARBA00022824"/>
    </source>
</evidence>
<evidence type="ECO:0000256" key="6">
    <source>
        <dbReference type="ARBA" id="ARBA00022729"/>
    </source>
</evidence>
<evidence type="ECO:0000256" key="2">
    <source>
        <dbReference type="ARBA" id="ARBA00004115"/>
    </source>
</evidence>
<evidence type="ECO:0000256" key="1">
    <source>
        <dbReference type="ARBA" id="ARBA00002791"/>
    </source>
</evidence>
<dbReference type="PANTHER" id="PTHR21049:SF0">
    <property type="entry name" value="DOLICHYL-DIPHOSPHOOLIGOSACCHARIDE--PROTEIN GLYCOSYLTRANSFERASE SUBUNIT 1"/>
    <property type="match status" value="1"/>
</dbReference>
<evidence type="ECO:0000256" key="9">
    <source>
        <dbReference type="ARBA" id="ARBA00023136"/>
    </source>
</evidence>
<proteinExistence type="inferred from homology"/>
<comment type="subunit">
    <text evidence="10">Component of the oligosaccharyltransferase (OST) complex.</text>
</comment>
<keyword evidence="7 10" id="KW-0256">Endoplasmic reticulum</keyword>
<comment type="subcellular location">
    <subcellularLocation>
        <location evidence="2 10">Endoplasmic reticulum membrane</location>
        <topology evidence="2 10">Single-pass type I membrane protein</topology>
    </subcellularLocation>
</comment>
<evidence type="ECO:0000313" key="11">
    <source>
        <dbReference type="EMBL" id="KDQ28958.1"/>
    </source>
</evidence>
<dbReference type="PANTHER" id="PTHR21049">
    <property type="entry name" value="RIBOPHORIN I"/>
    <property type="match status" value="1"/>
</dbReference>
<dbReference type="GO" id="GO:0008250">
    <property type="term" value="C:oligosaccharyltransferase complex"/>
    <property type="evidence" value="ECO:0007669"/>
    <property type="project" value="UniProtKB-UniRule"/>
</dbReference>
<feature type="chain" id="PRO_5005103565" description="Dolichyl-diphosphooligosaccharide--protein glycosyltransferase subunit 1" evidence="10">
    <location>
        <begin position="22"/>
        <end position="492"/>
    </location>
</feature>
<comment type="pathway">
    <text evidence="3 10">Protein modification; protein glycosylation.</text>
</comment>
<evidence type="ECO:0000313" key="12">
    <source>
        <dbReference type="Proteomes" id="UP000027073"/>
    </source>
</evidence>
<keyword evidence="6 10" id="KW-0732">Signal</keyword>
<dbReference type="UniPathway" id="UPA00378"/>
<name>A0A067NLK2_PLEO1</name>
<dbReference type="OrthoDB" id="310030at2759"/>
<reference evidence="12" key="1">
    <citation type="journal article" date="2014" name="Proc. Natl. Acad. Sci. U.S.A.">
        <title>Extensive sampling of basidiomycete genomes demonstrates inadequacy of the white-rot/brown-rot paradigm for wood decay fungi.</title>
        <authorList>
            <person name="Riley R."/>
            <person name="Salamov A.A."/>
            <person name="Brown D.W."/>
            <person name="Nagy L.G."/>
            <person name="Floudas D."/>
            <person name="Held B.W."/>
            <person name="Levasseur A."/>
            <person name="Lombard V."/>
            <person name="Morin E."/>
            <person name="Otillar R."/>
            <person name="Lindquist E.A."/>
            <person name="Sun H."/>
            <person name="LaButti K.M."/>
            <person name="Schmutz J."/>
            <person name="Jabbour D."/>
            <person name="Luo H."/>
            <person name="Baker S.E."/>
            <person name="Pisabarro A.G."/>
            <person name="Walton J.D."/>
            <person name="Blanchette R.A."/>
            <person name="Henrissat B."/>
            <person name="Martin F."/>
            <person name="Cullen D."/>
            <person name="Hibbett D.S."/>
            <person name="Grigoriev I.V."/>
        </authorList>
    </citation>
    <scope>NUCLEOTIDE SEQUENCE [LARGE SCALE GENOMIC DNA]</scope>
    <source>
        <strain evidence="12">PC15</strain>
    </source>
</reference>
<keyword evidence="8" id="KW-1133">Transmembrane helix</keyword>
<organism evidence="11 12">
    <name type="scientific">Pleurotus ostreatus (strain PC15)</name>
    <name type="common">Oyster mushroom</name>
    <dbReference type="NCBI Taxonomy" id="1137138"/>
    <lineage>
        <taxon>Eukaryota</taxon>
        <taxon>Fungi</taxon>
        <taxon>Dikarya</taxon>
        <taxon>Basidiomycota</taxon>
        <taxon>Agaricomycotina</taxon>
        <taxon>Agaricomycetes</taxon>
        <taxon>Agaricomycetidae</taxon>
        <taxon>Agaricales</taxon>
        <taxon>Pleurotineae</taxon>
        <taxon>Pleurotaceae</taxon>
        <taxon>Pleurotus</taxon>
    </lineage>
</organism>
<dbReference type="VEuPathDB" id="FungiDB:PLEOSDRAFT_1039529"/>
<evidence type="ECO:0000256" key="10">
    <source>
        <dbReference type="RuleBase" id="RU361143"/>
    </source>
</evidence>
<dbReference type="HOGENOM" id="CLU_031381_1_0_1"/>
<protein>
    <recommendedName>
        <fullName evidence="10">Dolichyl-diphosphooligosaccharide--protein glycosyltransferase subunit 1</fullName>
    </recommendedName>
</protein>
<dbReference type="Pfam" id="PF04597">
    <property type="entry name" value="Ribophorin_I"/>
    <property type="match status" value="1"/>
</dbReference>
<dbReference type="EMBL" id="KL198007">
    <property type="protein sequence ID" value="KDQ28958.1"/>
    <property type="molecule type" value="Genomic_DNA"/>
</dbReference>
<dbReference type="Proteomes" id="UP000027073">
    <property type="component" value="Unassembled WGS sequence"/>
</dbReference>
<dbReference type="InterPro" id="IPR007676">
    <property type="entry name" value="Ribophorin_I"/>
</dbReference>
<comment type="function">
    <text evidence="1 10">Subunit of the oligosaccharyl transferase (OST) complex that catalyzes the initial transfer of a defined glycan (Glc(3)Man(9)GlcNAc(2) in eukaryotes) from the lipid carrier dolichol-pyrophosphate to an asparagine residue within an Asn-X-Ser/Thr consensus motif in nascent polypeptide chains, the first step in protein N-glycosylation. N-glycosylation occurs cotranslationally and the complex associates with the Sec61 complex at the channel-forming translocon complex that mediates protein translocation across the endoplasmic reticulum (ER). All subunits are required for a maximal enzyme activity.</text>
</comment>
<dbReference type="InParanoid" id="A0A067NLK2"/>
<evidence type="ECO:0000256" key="3">
    <source>
        <dbReference type="ARBA" id="ARBA00004922"/>
    </source>
</evidence>
<accession>A0A067NLK2</accession>
<dbReference type="STRING" id="1137138.A0A067NLK2"/>
<gene>
    <name evidence="11" type="ORF">PLEOSDRAFT_1039529</name>
</gene>
<evidence type="ECO:0000256" key="4">
    <source>
        <dbReference type="ARBA" id="ARBA00008905"/>
    </source>
</evidence>
<dbReference type="FunCoup" id="A0A067NLK2">
    <property type="interactions" value="644"/>
</dbReference>